<evidence type="ECO:0000313" key="11">
    <source>
        <dbReference type="Proteomes" id="UP000320593"/>
    </source>
</evidence>
<sequence>MTIVPLKKVSLLGVLDDKHAVLETVQAFGNLHLIPLSSAQKELEAVPSPTGQDAVNALRWLMDCPEQRRPVTRSEDFNTEAFVEKTLRNRIMIRETEDRIAWLQKRIASVKPWGEFSFAALQDVGDYRLWFYIVPKTKLGLIDPGKVTFETVHEDRYRAHVVVLSPDEPPSDAMPVPRSHIGEKSLSELQRELEDTEVVLEGLELDRRLLTAWRVLLAENLAAARDNSARQRAALETADDERVFVLQGWARADQLYEVEALAEDLGIAVYSEDPSESDAPPTLLENPARLAAGEDLVEFYQTPGYRDWDPSIIVYISFVLFFGMIMTDAGYGLILLGVLFLYRKRFQRSATSQRLLKMAMWLMASTAFFGVITGSYFGISPPPDSLLGYLKIMNLKEIETMMKLNITIGVSHIVLANTARCLHMTSWHERIQPIGWSIVALGGLATYLGNGTPVAHAGPIAIVLGLLAIGFFASNRPVNSLSSAGMRVFDGFAALARIVNMFSDILSYMRLFALGLAAASLAETINSLSGQLMHAVPGIGLLVALFVLVIGHAINIGLGIIAGCVHGLRLNVIEFFNWALTDEGKPFRPFKKEETGL</sequence>
<evidence type="ECO:0000256" key="9">
    <source>
        <dbReference type="SAM" id="Phobius"/>
    </source>
</evidence>
<organism evidence="10 11">
    <name type="scientific">Roseibium hamelinense</name>
    <dbReference type="NCBI Taxonomy" id="150831"/>
    <lineage>
        <taxon>Bacteria</taxon>
        <taxon>Pseudomonadati</taxon>
        <taxon>Pseudomonadota</taxon>
        <taxon>Alphaproteobacteria</taxon>
        <taxon>Hyphomicrobiales</taxon>
        <taxon>Stappiaceae</taxon>
        <taxon>Roseibium</taxon>
    </lineage>
</organism>
<evidence type="ECO:0000256" key="7">
    <source>
        <dbReference type="ARBA" id="ARBA00023136"/>
    </source>
</evidence>
<feature type="transmembrane region" description="Helical" evidence="9">
    <location>
        <begin position="454"/>
        <end position="473"/>
    </location>
</feature>
<evidence type="ECO:0000256" key="6">
    <source>
        <dbReference type="ARBA" id="ARBA00023065"/>
    </source>
</evidence>
<dbReference type="RefSeq" id="WP_145343988.1">
    <property type="nucleotide sequence ID" value="NZ_SMLY01000083.1"/>
</dbReference>
<keyword evidence="6" id="KW-0406">Ion transport</keyword>
<keyword evidence="8" id="KW-0175">Coiled coil</keyword>
<dbReference type="PANTHER" id="PTHR11629:SF63">
    <property type="entry name" value="V-TYPE PROTON ATPASE SUBUNIT A"/>
    <property type="match status" value="1"/>
</dbReference>
<protein>
    <submittedName>
        <fullName evidence="10">V/A-type H+-transporting ATPase subunit I</fullName>
    </submittedName>
</protein>
<dbReference type="GO" id="GO:0016471">
    <property type="term" value="C:vacuolar proton-transporting V-type ATPase complex"/>
    <property type="evidence" value="ECO:0007669"/>
    <property type="project" value="TreeGrafter"/>
</dbReference>
<feature type="coiled-coil region" evidence="8">
    <location>
        <begin position="186"/>
        <end position="241"/>
    </location>
</feature>
<dbReference type="GO" id="GO:0051117">
    <property type="term" value="F:ATPase binding"/>
    <property type="evidence" value="ECO:0007669"/>
    <property type="project" value="TreeGrafter"/>
</dbReference>
<comment type="similarity">
    <text evidence="2">Belongs to the V-ATPase 116 kDa subunit family.</text>
</comment>
<dbReference type="GO" id="GO:0033179">
    <property type="term" value="C:proton-transporting V-type ATPase, V0 domain"/>
    <property type="evidence" value="ECO:0007669"/>
    <property type="project" value="InterPro"/>
</dbReference>
<dbReference type="Proteomes" id="UP000320593">
    <property type="component" value="Unassembled WGS sequence"/>
</dbReference>
<comment type="subcellular location">
    <subcellularLocation>
        <location evidence="1">Membrane</location>
        <topology evidence="1">Multi-pass membrane protein</topology>
    </subcellularLocation>
</comment>
<evidence type="ECO:0000256" key="3">
    <source>
        <dbReference type="ARBA" id="ARBA00022448"/>
    </source>
</evidence>
<feature type="transmembrane region" description="Helical" evidence="9">
    <location>
        <begin position="539"/>
        <end position="565"/>
    </location>
</feature>
<accession>A0A562SXB0</accession>
<evidence type="ECO:0000256" key="1">
    <source>
        <dbReference type="ARBA" id="ARBA00004141"/>
    </source>
</evidence>
<gene>
    <name evidence="10" type="ORF">JM93_02634</name>
</gene>
<name>A0A562SXB0_9HYPH</name>
<dbReference type="EMBL" id="VLLF01000006">
    <property type="protein sequence ID" value="TWI85927.1"/>
    <property type="molecule type" value="Genomic_DNA"/>
</dbReference>
<dbReference type="PANTHER" id="PTHR11629">
    <property type="entry name" value="VACUOLAR PROTON ATPASES"/>
    <property type="match status" value="1"/>
</dbReference>
<dbReference type="OrthoDB" id="9803814at2"/>
<dbReference type="GO" id="GO:0007035">
    <property type="term" value="P:vacuolar acidification"/>
    <property type="evidence" value="ECO:0007669"/>
    <property type="project" value="TreeGrafter"/>
</dbReference>
<keyword evidence="5 9" id="KW-1133">Transmembrane helix</keyword>
<reference evidence="10 11" key="1">
    <citation type="submission" date="2019-07" db="EMBL/GenBank/DDBJ databases">
        <title>Genomic Encyclopedia of Archaeal and Bacterial Type Strains, Phase II (KMG-II): from individual species to whole genera.</title>
        <authorList>
            <person name="Goeker M."/>
        </authorList>
    </citation>
    <scope>NUCLEOTIDE SEQUENCE [LARGE SCALE GENOMIC DNA]</scope>
    <source>
        <strain evidence="10 11">ATCC BAA-252</strain>
    </source>
</reference>
<comment type="caution">
    <text evidence="10">The sequence shown here is derived from an EMBL/GenBank/DDBJ whole genome shotgun (WGS) entry which is preliminary data.</text>
</comment>
<evidence type="ECO:0000256" key="4">
    <source>
        <dbReference type="ARBA" id="ARBA00022692"/>
    </source>
</evidence>
<feature type="transmembrane region" description="Helical" evidence="9">
    <location>
        <begin position="361"/>
        <end position="380"/>
    </location>
</feature>
<feature type="transmembrane region" description="Helical" evidence="9">
    <location>
        <begin position="494"/>
        <end position="519"/>
    </location>
</feature>
<keyword evidence="11" id="KW-1185">Reference proteome</keyword>
<feature type="transmembrane region" description="Helical" evidence="9">
    <location>
        <begin position="312"/>
        <end position="341"/>
    </location>
</feature>
<evidence type="ECO:0000256" key="8">
    <source>
        <dbReference type="SAM" id="Coils"/>
    </source>
</evidence>
<evidence type="ECO:0000256" key="5">
    <source>
        <dbReference type="ARBA" id="ARBA00022989"/>
    </source>
</evidence>
<keyword evidence="4 9" id="KW-0812">Transmembrane</keyword>
<keyword evidence="3" id="KW-0813">Transport</keyword>
<proteinExistence type="inferred from homology"/>
<evidence type="ECO:0000313" key="10">
    <source>
        <dbReference type="EMBL" id="TWI85927.1"/>
    </source>
</evidence>
<dbReference type="InterPro" id="IPR002490">
    <property type="entry name" value="V-ATPase_116kDa_su"/>
</dbReference>
<dbReference type="AlphaFoldDB" id="A0A562SXB0"/>
<evidence type="ECO:0000256" key="2">
    <source>
        <dbReference type="ARBA" id="ARBA00009904"/>
    </source>
</evidence>
<keyword evidence="7 9" id="KW-0472">Membrane</keyword>
<dbReference type="GO" id="GO:0046961">
    <property type="term" value="F:proton-transporting ATPase activity, rotational mechanism"/>
    <property type="evidence" value="ECO:0007669"/>
    <property type="project" value="InterPro"/>
</dbReference>